<dbReference type="SUPFAM" id="SSF53850">
    <property type="entry name" value="Periplasmic binding protein-like II"/>
    <property type="match status" value="1"/>
</dbReference>
<name>A0A6J5Z691_9ZZZZ</name>
<evidence type="ECO:0000256" key="1">
    <source>
        <dbReference type="ARBA" id="ARBA00022729"/>
    </source>
</evidence>
<accession>A0A6J5Z691</accession>
<sequence length="278" mass="28824">MKGTTYMSNLRPVRICVALAAVGVIAVPATASAAPVITMSGSTSVAPLAALLARGYVKSYPGKVKFKLAQGGSDVGVADVAAGRVSIGLSSRDPKSSDPGGLVFNKVAKDSICIVTNSSNPITSLSSAQIKAIFSGSVRNWNDVSGSNKSGTIDVIVRTAASGTQDAFQKIFMGSSSVTGVASAKSSNGLIQQTVKSNPNAIGYVSFDFISGVHASQYNGVACNLRNSKSGEYGGVRNFWMVTRGAPRIGNPIWKFIKWSQNSSSAAKITGKHWVPIN</sequence>
<evidence type="ECO:0000313" key="3">
    <source>
        <dbReference type="EMBL" id="CAB4336667.1"/>
    </source>
</evidence>
<dbReference type="CDD" id="cd13653">
    <property type="entry name" value="PBP2_phosphate_like_1"/>
    <property type="match status" value="1"/>
</dbReference>
<dbReference type="PANTHER" id="PTHR30570">
    <property type="entry name" value="PERIPLASMIC PHOSPHATE BINDING COMPONENT OF PHOSPHATE ABC TRANSPORTER"/>
    <property type="match status" value="1"/>
</dbReference>
<proteinExistence type="predicted"/>
<dbReference type="InterPro" id="IPR024370">
    <property type="entry name" value="PBP_domain"/>
</dbReference>
<dbReference type="AlphaFoldDB" id="A0A6J5Z691"/>
<protein>
    <submittedName>
        <fullName evidence="3">Unannotated protein</fullName>
    </submittedName>
</protein>
<dbReference type="Pfam" id="PF12849">
    <property type="entry name" value="PBP_like_2"/>
    <property type="match status" value="1"/>
</dbReference>
<evidence type="ECO:0000259" key="2">
    <source>
        <dbReference type="Pfam" id="PF12849"/>
    </source>
</evidence>
<dbReference type="Gene3D" id="3.40.190.10">
    <property type="entry name" value="Periplasmic binding protein-like II"/>
    <property type="match status" value="2"/>
</dbReference>
<reference evidence="3" key="1">
    <citation type="submission" date="2020-05" db="EMBL/GenBank/DDBJ databases">
        <authorList>
            <person name="Chiriac C."/>
            <person name="Salcher M."/>
            <person name="Ghai R."/>
            <person name="Kavagutti S V."/>
        </authorList>
    </citation>
    <scope>NUCLEOTIDE SEQUENCE</scope>
</reference>
<dbReference type="PANTHER" id="PTHR30570:SF1">
    <property type="entry name" value="PHOSPHATE-BINDING PROTEIN PSTS"/>
    <property type="match status" value="1"/>
</dbReference>
<organism evidence="3">
    <name type="scientific">freshwater metagenome</name>
    <dbReference type="NCBI Taxonomy" id="449393"/>
    <lineage>
        <taxon>unclassified sequences</taxon>
        <taxon>metagenomes</taxon>
        <taxon>ecological metagenomes</taxon>
    </lineage>
</organism>
<dbReference type="EMBL" id="CAESAN010000011">
    <property type="protein sequence ID" value="CAB4336667.1"/>
    <property type="molecule type" value="Genomic_DNA"/>
</dbReference>
<dbReference type="InterPro" id="IPR050811">
    <property type="entry name" value="Phosphate_ABC_transporter"/>
</dbReference>
<keyword evidence="1" id="KW-0732">Signal</keyword>
<gene>
    <name evidence="3" type="ORF">UFOPK3547_00228</name>
</gene>
<feature type="domain" description="PBP" evidence="2">
    <location>
        <begin position="29"/>
        <end position="209"/>
    </location>
</feature>